<dbReference type="AlphaFoldDB" id="A0A835QGR4"/>
<feature type="region of interest" description="Disordered" evidence="1">
    <location>
        <begin position="59"/>
        <end position="81"/>
    </location>
</feature>
<evidence type="ECO:0000313" key="3">
    <source>
        <dbReference type="EMBL" id="KAG0467442.1"/>
    </source>
</evidence>
<comment type="caution">
    <text evidence="3">The sequence shown here is derived from an EMBL/GenBank/DDBJ whole genome shotgun (WGS) entry which is preliminary data.</text>
</comment>
<dbReference type="Proteomes" id="UP000636800">
    <property type="component" value="Unassembled WGS sequence"/>
</dbReference>
<dbReference type="EMBL" id="JADCNL010000009">
    <property type="protein sequence ID" value="KAG0467442.1"/>
    <property type="molecule type" value="Genomic_DNA"/>
</dbReference>
<evidence type="ECO:0000313" key="5">
    <source>
        <dbReference type="Proteomes" id="UP000636800"/>
    </source>
</evidence>
<accession>A0A835QGR4</accession>
<sequence>MFIVDGECRFRRQLLVGGIVVYFVGLLKIKLPKRISKSKTRNGYTSNAYKQESIGPSIDLTDDLTADSDNNEELMPVRMRR</sequence>
<evidence type="ECO:0000313" key="4">
    <source>
        <dbReference type="EMBL" id="KAG0469081.1"/>
    </source>
</evidence>
<reference evidence="5 6" key="1">
    <citation type="journal article" date="2020" name="Nat. Food">
        <title>A phased Vanilla planifolia genome enables genetic improvement of flavour and production.</title>
        <authorList>
            <person name="Hasing T."/>
            <person name="Tang H."/>
            <person name="Brym M."/>
            <person name="Khazi F."/>
            <person name="Huang T."/>
            <person name="Chambers A.H."/>
        </authorList>
    </citation>
    <scope>NUCLEOTIDE SEQUENCE [LARGE SCALE GENOMIC DNA]</scope>
    <source>
        <tissue evidence="3">Leaf</tissue>
    </source>
</reference>
<evidence type="ECO:0000313" key="6">
    <source>
        <dbReference type="Proteomes" id="UP000639772"/>
    </source>
</evidence>
<feature type="transmembrane region" description="Helical" evidence="2">
    <location>
        <begin position="12"/>
        <end position="31"/>
    </location>
</feature>
<proteinExistence type="predicted"/>
<keyword evidence="2" id="KW-0812">Transmembrane</keyword>
<name>A0A835QGR4_VANPL</name>
<organism evidence="3 5">
    <name type="scientific">Vanilla planifolia</name>
    <name type="common">Vanilla</name>
    <dbReference type="NCBI Taxonomy" id="51239"/>
    <lineage>
        <taxon>Eukaryota</taxon>
        <taxon>Viridiplantae</taxon>
        <taxon>Streptophyta</taxon>
        <taxon>Embryophyta</taxon>
        <taxon>Tracheophyta</taxon>
        <taxon>Spermatophyta</taxon>
        <taxon>Magnoliopsida</taxon>
        <taxon>Liliopsida</taxon>
        <taxon>Asparagales</taxon>
        <taxon>Orchidaceae</taxon>
        <taxon>Vanilloideae</taxon>
        <taxon>Vanilleae</taxon>
        <taxon>Vanilla</taxon>
    </lineage>
</organism>
<keyword evidence="2" id="KW-1133">Transmembrane helix</keyword>
<evidence type="ECO:0000256" key="2">
    <source>
        <dbReference type="SAM" id="Phobius"/>
    </source>
</evidence>
<gene>
    <name evidence="4" type="ORF">HPP92_018409</name>
    <name evidence="3" type="ORF">HPP92_019022</name>
</gene>
<keyword evidence="2" id="KW-0472">Membrane</keyword>
<feature type="compositionally biased region" description="Acidic residues" evidence="1">
    <location>
        <begin position="60"/>
        <end position="72"/>
    </location>
</feature>
<dbReference type="EMBL" id="JADCNM010000009">
    <property type="protein sequence ID" value="KAG0469081.1"/>
    <property type="molecule type" value="Genomic_DNA"/>
</dbReference>
<protein>
    <submittedName>
        <fullName evidence="3">Uncharacterized protein</fullName>
    </submittedName>
</protein>
<dbReference type="Proteomes" id="UP000639772">
    <property type="component" value="Chromosome 9"/>
</dbReference>
<evidence type="ECO:0000256" key="1">
    <source>
        <dbReference type="SAM" id="MobiDB-lite"/>
    </source>
</evidence>
<keyword evidence="5" id="KW-1185">Reference proteome</keyword>